<dbReference type="EMBL" id="JYDI01005490">
    <property type="protein sequence ID" value="KRY04666.1"/>
    <property type="molecule type" value="Genomic_DNA"/>
</dbReference>
<keyword evidence="2" id="KW-1185">Reference proteome</keyword>
<proteinExistence type="predicted"/>
<name>A0A0V0YY03_TRIBR</name>
<reference evidence="1 2" key="1">
    <citation type="submission" date="2015-01" db="EMBL/GenBank/DDBJ databases">
        <title>Evolution of Trichinella species and genotypes.</title>
        <authorList>
            <person name="Korhonen P.K."/>
            <person name="Edoardo P."/>
            <person name="Giuseppe L.R."/>
            <person name="Gasser R.B."/>
        </authorList>
    </citation>
    <scope>NUCLEOTIDE SEQUENCE [LARGE SCALE GENOMIC DNA]</scope>
    <source>
        <strain evidence="1">ISS120</strain>
    </source>
</reference>
<organism evidence="1 2">
    <name type="scientific">Trichinella britovi</name>
    <name type="common">Parasitic roundworm</name>
    <dbReference type="NCBI Taxonomy" id="45882"/>
    <lineage>
        <taxon>Eukaryota</taxon>
        <taxon>Metazoa</taxon>
        <taxon>Ecdysozoa</taxon>
        <taxon>Nematoda</taxon>
        <taxon>Enoplea</taxon>
        <taxon>Dorylaimia</taxon>
        <taxon>Trichinellida</taxon>
        <taxon>Trichinellidae</taxon>
        <taxon>Trichinella</taxon>
    </lineage>
</organism>
<sequence length="41" mass="4580">MAISSSYARGQATSSVLKQRLEDAQSHFLLLIDFAETYAEM</sequence>
<accession>A0A0V0YY03</accession>
<dbReference type="AlphaFoldDB" id="A0A0V0YY03"/>
<gene>
    <name evidence="1" type="ORF">T03_12082</name>
</gene>
<evidence type="ECO:0000313" key="1">
    <source>
        <dbReference type="EMBL" id="KRY04666.1"/>
    </source>
</evidence>
<comment type="caution">
    <text evidence="1">The sequence shown here is derived from an EMBL/GenBank/DDBJ whole genome shotgun (WGS) entry which is preliminary data.</text>
</comment>
<protein>
    <submittedName>
        <fullName evidence="1">Uncharacterized protein</fullName>
    </submittedName>
</protein>
<evidence type="ECO:0000313" key="2">
    <source>
        <dbReference type="Proteomes" id="UP000054653"/>
    </source>
</evidence>
<dbReference type="Proteomes" id="UP000054653">
    <property type="component" value="Unassembled WGS sequence"/>
</dbReference>